<evidence type="ECO:0000259" key="2">
    <source>
        <dbReference type="Pfam" id="PF13193"/>
    </source>
</evidence>
<dbReference type="RefSeq" id="WP_344336252.1">
    <property type="nucleotide sequence ID" value="NZ_BAAAPZ010000004.1"/>
</dbReference>
<dbReference type="InterPro" id="IPR025110">
    <property type="entry name" value="AMP-bd_C"/>
</dbReference>
<keyword evidence="3" id="KW-0436">Ligase</keyword>
<protein>
    <submittedName>
        <fullName evidence="3">Long-chain fatty acid--CoA ligase</fullName>
    </submittedName>
</protein>
<reference evidence="3 4" key="1">
    <citation type="journal article" date="2019" name="Int. J. Syst. Evol. Microbiol.">
        <title>The Global Catalogue of Microorganisms (GCM) 10K type strain sequencing project: providing services to taxonomists for standard genome sequencing and annotation.</title>
        <authorList>
            <consortium name="The Broad Institute Genomics Platform"/>
            <consortium name="The Broad Institute Genome Sequencing Center for Infectious Disease"/>
            <person name="Wu L."/>
            <person name="Ma J."/>
        </authorList>
    </citation>
    <scope>NUCLEOTIDE SEQUENCE [LARGE SCALE GENOMIC DNA]</scope>
    <source>
        <strain evidence="3 4">JCM 15900</strain>
    </source>
</reference>
<feature type="domain" description="AMP-binding enzyme C-terminal" evidence="2">
    <location>
        <begin position="424"/>
        <end position="498"/>
    </location>
</feature>
<gene>
    <name evidence="3" type="ORF">GCM10009823_12210</name>
</gene>
<comment type="caution">
    <text evidence="3">The sequence shown here is derived from an EMBL/GenBank/DDBJ whole genome shotgun (WGS) entry which is preliminary data.</text>
</comment>
<dbReference type="Pfam" id="PF13193">
    <property type="entry name" value="AMP-binding_C"/>
    <property type="match status" value="1"/>
</dbReference>
<proteinExistence type="predicted"/>
<dbReference type="PROSITE" id="PS00455">
    <property type="entry name" value="AMP_BINDING"/>
    <property type="match status" value="1"/>
</dbReference>
<evidence type="ECO:0000313" key="3">
    <source>
        <dbReference type="EMBL" id="GAA2093702.1"/>
    </source>
</evidence>
<dbReference type="EMBL" id="BAAAPZ010000004">
    <property type="protein sequence ID" value="GAA2093702.1"/>
    <property type="molecule type" value="Genomic_DNA"/>
</dbReference>
<organism evidence="3 4">
    <name type="scientific">Brevibacterium salitolerans</name>
    <dbReference type="NCBI Taxonomy" id="1403566"/>
    <lineage>
        <taxon>Bacteria</taxon>
        <taxon>Bacillati</taxon>
        <taxon>Actinomycetota</taxon>
        <taxon>Actinomycetes</taxon>
        <taxon>Micrococcales</taxon>
        <taxon>Brevibacteriaceae</taxon>
        <taxon>Brevibacterium</taxon>
    </lineage>
</organism>
<feature type="domain" description="AMP-dependent synthetase/ligase" evidence="1">
    <location>
        <begin position="15"/>
        <end position="374"/>
    </location>
</feature>
<dbReference type="InterPro" id="IPR050237">
    <property type="entry name" value="ATP-dep_AMP-bd_enzyme"/>
</dbReference>
<dbReference type="InterPro" id="IPR000873">
    <property type="entry name" value="AMP-dep_synth/lig_dom"/>
</dbReference>
<dbReference type="Pfam" id="PF00501">
    <property type="entry name" value="AMP-binding"/>
    <property type="match status" value="1"/>
</dbReference>
<accession>A0ABN2WKI7</accession>
<evidence type="ECO:0000313" key="4">
    <source>
        <dbReference type="Proteomes" id="UP001500984"/>
    </source>
</evidence>
<sequence length="510" mass="55068">MTALEVTRELVFPALERHGSRPAVVADGVTWSYDELRESALRLASVLMDAGVRAGDPVAIVRENSARYLIADLAIIAVGGAKVPVNMMLSDEEVAHILHDSRAKVVLASETRLRAVERARGLGADPVLLTDAQLPAGVTQEPGTGEDVPTLADLPPVEAGDRALIMYTGGTTGRPKGVVHHQRGVTANLLSHVIETEITAQDRLLLTSPLPHSAGVLAQTGLLQGAVIHVEAGFDMDLVLERIEKDRVSYLFMVPTMIYRMLDEVAARPAFDSSSLRTVLYGASPITEARLRQGLDLFGPVFMQLFGQTEAPNFLTRLRREDHSADRSPARLRSCGQSVLMAQIRTVRSDGSDCAPGEVGEVLGRAPYVMEEYLGKPEATAAALRDGWLCTGDLGYLDEEGYLFLVDRKKDMIITGGLNVYAGEVEQALASLDDVKEAAVVGVPHPDWGEAVVAFVVPATPDATEERIARAARALLSGYKRPKEVVLREELPVTAVGKVDKKQLRLHTDG</sequence>
<dbReference type="InterPro" id="IPR020845">
    <property type="entry name" value="AMP-binding_CS"/>
</dbReference>
<dbReference type="Proteomes" id="UP001500984">
    <property type="component" value="Unassembled WGS sequence"/>
</dbReference>
<dbReference type="PANTHER" id="PTHR43767">
    <property type="entry name" value="LONG-CHAIN-FATTY-ACID--COA LIGASE"/>
    <property type="match status" value="1"/>
</dbReference>
<dbReference type="GO" id="GO:0016874">
    <property type="term" value="F:ligase activity"/>
    <property type="evidence" value="ECO:0007669"/>
    <property type="project" value="UniProtKB-KW"/>
</dbReference>
<dbReference type="Gene3D" id="3.40.50.12780">
    <property type="entry name" value="N-terminal domain of ligase-like"/>
    <property type="match status" value="1"/>
</dbReference>
<name>A0ABN2WKI7_9MICO</name>
<dbReference type="SUPFAM" id="SSF56801">
    <property type="entry name" value="Acetyl-CoA synthetase-like"/>
    <property type="match status" value="1"/>
</dbReference>
<dbReference type="PANTHER" id="PTHR43767:SF7">
    <property type="entry name" value="MEDIUM_LONG-CHAIN-FATTY-ACID--COA LIGASE FADD8"/>
    <property type="match status" value="1"/>
</dbReference>
<keyword evidence="4" id="KW-1185">Reference proteome</keyword>
<evidence type="ECO:0000259" key="1">
    <source>
        <dbReference type="Pfam" id="PF00501"/>
    </source>
</evidence>
<dbReference type="Gene3D" id="3.30.300.30">
    <property type="match status" value="1"/>
</dbReference>
<dbReference type="InterPro" id="IPR042099">
    <property type="entry name" value="ANL_N_sf"/>
</dbReference>
<dbReference type="InterPro" id="IPR045851">
    <property type="entry name" value="AMP-bd_C_sf"/>
</dbReference>